<keyword evidence="3" id="KW-1185">Reference proteome</keyword>
<dbReference type="AlphaFoldDB" id="A0A9X0R2Y4"/>
<sequence length="218" mass="24783">MNAAAFEAELARRIDDAFRLNPGVGDHRPRHPWLTSSLGDPFSGVWFVAENPSLSQVQRARDPGGGPPTTEAQWLVSRGDRLFRQALVEHGFKDGPWDRRGGWRCYVTNLIKEADYAEAWKLRRERDHLRAAEAWAPVLRWQLDASRPRLVVLMGGRVDRLVDYLRAAALIALPQTMRIAHYSYVAMRPAGRLGPMHPDRVAAYLSSFADVRRRFDEG</sequence>
<feature type="domain" description="Uracil-DNA glycosylase-like" evidence="1">
    <location>
        <begin position="38"/>
        <end position="186"/>
    </location>
</feature>
<proteinExistence type="predicted"/>
<dbReference type="Pfam" id="PF03167">
    <property type="entry name" value="UDG"/>
    <property type="match status" value="1"/>
</dbReference>
<protein>
    <recommendedName>
        <fullName evidence="1">Uracil-DNA glycosylase-like domain-containing protein</fullName>
    </recommendedName>
</protein>
<name>A0A9X0R2Y4_9PROT</name>
<evidence type="ECO:0000313" key="3">
    <source>
        <dbReference type="Proteomes" id="UP000600101"/>
    </source>
</evidence>
<dbReference type="Proteomes" id="UP000600101">
    <property type="component" value="Unassembled WGS sequence"/>
</dbReference>
<dbReference type="Gene3D" id="3.40.470.10">
    <property type="entry name" value="Uracil-DNA glycosylase-like domain"/>
    <property type="match status" value="1"/>
</dbReference>
<organism evidence="2 3">
    <name type="scientific">Siccirubricoccus deserti</name>
    <dbReference type="NCBI Taxonomy" id="2013562"/>
    <lineage>
        <taxon>Bacteria</taxon>
        <taxon>Pseudomonadati</taxon>
        <taxon>Pseudomonadota</taxon>
        <taxon>Alphaproteobacteria</taxon>
        <taxon>Acetobacterales</taxon>
        <taxon>Roseomonadaceae</taxon>
        <taxon>Siccirubricoccus</taxon>
    </lineage>
</organism>
<evidence type="ECO:0000313" key="2">
    <source>
        <dbReference type="EMBL" id="MBC4018650.1"/>
    </source>
</evidence>
<reference evidence="2" key="1">
    <citation type="submission" date="2020-08" db="EMBL/GenBank/DDBJ databases">
        <authorList>
            <person name="Hu Y."/>
            <person name="Nguyen S.V."/>
            <person name="Li F."/>
            <person name="Fanning S."/>
        </authorList>
    </citation>
    <scope>NUCLEOTIDE SEQUENCE</scope>
    <source>
        <strain evidence="2">SYSU D8009</strain>
    </source>
</reference>
<dbReference type="InterPro" id="IPR005122">
    <property type="entry name" value="Uracil-DNA_glycosylase-like"/>
</dbReference>
<accession>A0A9X0R2Y4</accession>
<dbReference type="SUPFAM" id="SSF52141">
    <property type="entry name" value="Uracil-DNA glycosylase-like"/>
    <property type="match status" value="1"/>
</dbReference>
<dbReference type="EMBL" id="JACOMF010000068">
    <property type="protein sequence ID" value="MBC4018650.1"/>
    <property type="molecule type" value="Genomic_DNA"/>
</dbReference>
<comment type="caution">
    <text evidence="2">The sequence shown here is derived from an EMBL/GenBank/DDBJ whole genome shotgun (WGS) entry which is preliminary data.</text>
</comment>
<dbReference type="InterPro" id="IPR036895">
    <property type="entry name" value="Uracil-DNA_glycosylase-like_sf"/>
</dbReference>
<gene>
    <name evidence="2" type="ORF">H7965_25640</name>
</gene>
<dbReference type="RefSeq" id="WP_186773395.1">
    <property type="nucleotide sequence ID" value="NZ_JACOMF010000068.1"/>
</dbReference>
<evidence type="ECO:0000259" key="1">
    <source>
        <dbReference type="Pfam" id="PF03167"/>
    </source>
</evidence>